<dbReference type="GO" id="GO:0006865">
    <property type="term" value="P:amino acid transport"/>
    <property type="evidence" value="ECO:0007669"/>
    <property type="project" value="UniProtKB-KW"/>
</dbReference>
<keyword evidence="3" id="KW-0813">Transport</keyword>
<evidence type="ECO:0000256" key="2">
    <source>
        <dbReference type="ARBA" id="ARBA00022729"/>
    </source>
</evidence>
<accession>A0A2V3TTB8</accession>
<evidence type="ECO:0000313" key="5">
    <source>
        <dbReference type="EMBL" id="PXW51326.1"/>
    </source>
</evidence>
<feature type="domain" description="Leucine-binding protein" evidence="4">
    <location>
        <begin position="71"/>
        <end position="399"/>
    </location>
</feature>
<gene>
    <name evidence="5" type="ORF">C7450_1208</name>
</gene>
<dbReference type="Gene3D" id="3.40.50.2300">
    <property type="match status" value="2"/>
</dbReference>
<organism evidence="5 6">
    <name type="scientific">Chelatococcus asaccharovorans</name>
    <dbReference type="NCBI Taxonomy" id="28210"/>
    <lineage>
        <taxon>Bacteria</taxon>
        <taxon>Pseudomonadati</taxon>
        <taxon>Pseudomonadota</taxon>
        <taxon>Alphaproteobacteria</taxon>
        <taxon>Hyphomicrobiales</taxon>
        <taxon>Chelatococcaceae</taxon>
        <taxon>Chelatococcus</taxon>
    </lineage>
</organism>
<dbReference type="AlphaFoldDB" id="A0A2V3TTB8"/>
<dbReference type="PANTHER" id="PTHR30483:SF6">
    <property type="entry name" value="PERIPLASMIC BINDING PROTEIN OF ABC TRANSPORTER FOR NATURAL AMINO ACIDS"/>
    <property type="match status" value="1"/>
</dbReference>
<dbReference type="Proteomes" id="UP000248021">
    <property type="component" value="Unassembled WGS sequence"/>
</dbReference>
<reference evidence="5 6" key="1">
    <citation type="submission" date="2018-05" db="EMBL/GenBank/DDBJ databases">
        <title>Genomic Encyclopedia of Type Strains, Phase IV (KMG-IV): sequencing the most valuable type-strain genomes for metagenomic binning, comparative biology and taxonomic classification.</title>
        <authorList>
            <person name="Goeker M."/>
        </authorList>
    </citation>
    <scope>NUCLEOTIDE SEQUENCE [LARGE SCALE GENOMIC DNA]</scope>
    <source>
        <strain evidence="5 6">DSM 6462</strain>
    </source>
</reference>
<evidence type="ECO:0000313" key="6">
    <source>
        <dbReference type="Proteomes" id="UP000248021"/>
    </source>
</evidence>
<keyword evidence="6" id="KW-1185">Reference proteome</keyword>
<evidence type="ECO:0000256" key="3">
    <source>
        <dbReference type="ARBA" id="ARBA00022970"/>
    </source>
</evidence>
<comment type="similarity">
    <text evidence="1">Belongs to the leucine-binding protein family.</text>
</comment>
<name>A0A2V3TTB8_9HYPH</name>
<keyword evidence="3" id="KW-0029">Amino-acid transport</keyword>
<sequence length="415" mass="42694">MLRSLKDTFAPLLTRTSPVTRRWVPRLGAVAVCAMLGACSGGLNGLVGGGEGGPTLGSSNVPGTVIGQGAVKVALLLPLSASGQGGQAAQSLRNAAELAYSEFNNPDLQILVKDTRGTAEGARAAAQAVVAEGAELIIGPLFAAEVQAVAQVAKPAGKPVIAFSTDANVASRGVYLLSFMPQTEISRIVAFAAQQRRRSFAAFVPDTAYGTVAEAAFRTAAASARVQVGLVERFPTDNARMREAAQKVAAIASGANPQVDTIFLPDGGSSLASAAQALQTAGVNGSRVKLVGTGIWNDPQVLALPTMQGGWFAAPDSAGFAAFARRYSARYNAEPVRIASLSYDAVSLAAALVRTQGSQRFSEQVLTNPSGFAGADGVFRFLPDGTNQRALAVLEIRNGAAVTVSPAPRELKPDS</sequence>
<dbReference type="EMBL" id="QJJK01000020">
    <property type="protein sequence ID" value="PXW51326.1"/>
    <property type="molecule type" value="Genomic_DNA"/>
</dbReference>
<keyword evidence="2" id="KW-0732">Signal</keyword>
<dbReference type="InterPro" id="IPR028081">
    <property type="entry name" value="Leu-bd"/>
</dbReference>
<dbReference type="PANTHER" id="PTHR30483">
    <property type="entry name" value="LEUCINE-SPECIFIC-BINDING PROTEIN"/>
    <property type="match status" value="1"/>
</dbReference>
<dbReference type="CDD" id="cd06339">
    <property type="entry name" value="PBP1_YraM_LppC_lipoprotein-like"/>
    <property type="match status" value="1"/>
</dbReference>
<comment type="caution">
    <text evidence="5">The sequence shown here is derived from an EMBL/GenBank/DDBJ whole genome shotgun (WGS) entry which is preliminary data.</text>
</comment>
<evidence type="ECO:0000259" key="4">
    <source>
        <dbReference type="Pfam" id="PF13458"/>
    </source>
</evidence>
<dbReference type="InterPro" id="IPR051010">
    <property type="entry name" value="BCAA_transport"/>
</dbReference>
<proteinExistence type="inferred from homology"/>
<dbReference type="SUPFAM" id="SSF53822">
    <property type="entry name" value="Periplasmic binding protein-like I"/>
    <property type="match status" value="1"/>
</dbReference>
<dbReference type="InterPro" id="IPR028082">
    <property type="entry name" value="Peripla_BP_I"/>
</dbReference>
<evidence type="ECO:0000256" key="1">
    <source>
        <dbReference type="ARBA" id="ARBA00010062"/>
    </source>
</evidence>
<dbReference type="Pfam" id="PF13458">
    <property type="entry name" value="Peripla_BP_6"/>
    <property type="match status" value="1"/>
</dbReference>
<protein>
    <submittedName>
        <fullName evidence="5">Amino acid/amide ABC transporter substrate-binding protein (HAAT family)</fullName>
    </submittedName>
</protein>